<name>A0A3S9VYA5_9BACT</name>
<proteinExistence type="predicted"/>
<accession>A0A3S9VYA5</accession>
<evidence type="ECO:0000313" key="4">
    <source>
        <dbReference type="Proteomes" id="UP000270673"/>
    </source>
</evidence>
<dbReference type="KEGG" id="buy:D8S85_19545"/>
<dbReference type="OrthoDB" id="1097285at2"/>
<dbReference type="EMBL" id="CP032819">
    <property type="protein sequence ID" value="AZS31526.1"/>
    <property type="molecule type" value="Genomic_DNA"/>
</dbReference>
<evidence type="ECO:0000313" key="3">
    <source>
        <dbReference type="EMBL" id="AZS31526.1"/>
    </source>
</evidence>
<feature type="domain" description="NigD-like C-terminal" evidence="2">
    <location>
        <begin position="130"/>
        <end position="243"/>
    </location>
</feature>
<evidence type="ECO:0000259" key="2">
    <source>
        <dbReference type="Pfam" id="PF17415"/>
    </source>
</evidence>
<organism evidence="3 4">
    <name type="scientific">Butyricimonas faecalis</name>
    <dbReference type="NCBI Taxonomy" id="2093856"/>
    <lineage>
        <taxon>Bacteria</taxon>
        <taxon>Pseudomonadati</taxon>
        <taxon>Bacteroidota</taxon>
        <taxon>Bacteroidia</taxon>
        <taxon>Bacteroidales</taxon>
        <taxon>Odoribacteraceae</taxon>
        <taxon>Butyricimonas</taxon>
    </lineage>
</organism>
<dbReference type="InterPro" id="IPR035376">
    <property type="entry name" value="NigD_C"/>
</dbReference>
<dbReference type="RefSeq" id="WP_106482210.1">
    <property type="nucleotide sequence ID" value="NZ_CP032819.1"/>
</dbReference>
<gene>
    <name evidence="3" type="ORF">D8S85_19545</name>
</gene>
<dbReference type="Pfam" id="PF17415">
    <property type="entry name" value="NigD_C"/>
    <property type="match status" value="1"/>
</dbReference>
<dbReference type="InterPro" id="IPR038143">
    <property type="entry name" value="NigD-like_C_dom_sf"/>
</dbReference>
<dbReference type="Gene3D" id="2.60.40.2370">
    <property type="entry name" value="NigD-like, C-terminal beta sandwich domain"/>
    <property type="match status" value="1"/>
</dbReference>
<dbReference type="AlphaFoldDB" id="A0A3S9VYA5"/>
<dbReference type="Gene3D" id="2.40.50.500">
    <property type="entry name" value="NigD-like N-terminal OB domain"/>
    <property type="match status" value="1"/>
</dbReference>
<dbReference type="InterPro" id="IPR038179">
    <property type="entry name" value="NigD-like_N_sf"/>
</dbReference>
<evidence type="ECO:0000256" key="1">
    <source>
        <dbReference type="SAM" id="MobiDB-lite"/>
    </source>
</evidence>
<dbReference type="PROSITE" id="PS51257">
    <property type="entry name" value="PROKAR_LIPOPROTEIN"/>
    <property type="match status" value="1"/>
</dbReference>
<sequence length="288" mass="32466">MKNKTWKFTLICSLIVMGFTACDDDDEYYYVGGGSSWLSYGNLEKIDNGSRSKFAIRRDDGNRLIVTEGMPIRFDGAKEDLRVYAHYSIVGSERDESGLEGNMNYYVRLYGLDDVLTKVPVKQSFIHENEGVRQDSIGNDPINVQEAWFGGRYLNVEFRIPVKDGSKEKHFINLVQDDVVAHHDTVYVTLRHNAYGEKPGTGNDRGNFSWGRGRVSFDLTSIVPEGQTSVPVKLIWTEYGKNASETVRREDSGTYTLKNARKTGKDRGLNQDKSKMVSTEGVGECVVE</sequence>
<feature type="region of interest" description="Disordered" evidence="1">
    <location>
        <begin position="260"/>
        <end position="288"/>
    </location>
</feature>
<feature type="compositionally biased region" description="Basic and acidic residues" evidence="1">
    <location>
        <begin position="263"/>
        <end position="275"/>
    </location>
</feature>
<reference evidence="3 4" key="1">
    <citation type="submission" date="2018-10" db="EMBL/GenBank/DDBJ databases">
        <title>Butyricimonas faecalis sp. nov., isolated from human faeces and emended description of the genus Butyricimonas.</title>
        <authorList>
            <person name="Le Roy T."/>
            <person name="Van der Smissen P."/>
            <person name="Paquot A."/>
            <person name="Delzenne N."/>
            <person name="Muccioli G."/>
            <person name="Collet J.-F."/>
            <person name="Cani P.D."/>
        </authorList>
    </citation>
    <scope>NUCLEOTIDE SEQUENCE [LARGE SCALE GENOMIC DNA]</scope>
    <source>
        <strain evidence="3 4">H184</strain>
    </source>
</reference>
<protein>
    <recommendedName>
        <fullName evidence="2">NigD-like C-terminal domain-containing protein</fullName>
    </recommendedName>
</protein>
<dbReference type="Proteomes" id="UP000270673">
    <property type="component" value="Chromosome"/>
</dbReference>
<keyword evidence="4" id="KW-1185">Reference proteome</keyword>